<evidence type="ECO:0000256" key="1">
    <source>
        <dbReference type="ARBA" id="ARBA00023002"/>
    </source>
</evidence>
<dbReference type="GO" id="GO:0005737">
    <property type="term" value="C:cytoplasm"/>
    <property type="evidence" value="ECO:0007669"/>
    <property type="project" value="TreeGrafter"/>
</dbReference>
<evidence type="ECO:0000256" key="4">
    <source>
        <dbReference type="HAMAP-Rule" id="MF_01401"/>
    </source>
</evidence>
<feature type="active site" evidence="4">
    <location>
        <position position="77"/>
    </location>
</feature>
<evidence type="ECO:0000313" key="8">
    <source>
        <dbReference type="Proteomes" id="UP000218023"/>
    </source>
</evidence>
<sequence length="269" mass="29106">MQISRGPGQRPGPASPPGTSRRTARPRKPLCRTAPHPRSSPKRQEHAMPTPTHAIFNRPLDTPTPPGFEEIVLGMGCYWGVERLFWQQPGVFLTEVGFAGGTVPNPTYKQVCGGRTGHAEVVRVVYDPSRISTEQILKLFWENHDPTQGNRQGNDVGDQYRSAIFTTTDSQLAAAEMTRVDYGNRLAVEGYGRITTQIAPLDHFWRAPEDLHQQYLHKVPDGYCALRGTGVQASQASALHEAATGEIDGNPEPSPSSTGGSSVAAGGAA</sequence>
<evidence type="ECO:0000313" key="7">
    <source>
        <dbReference type="EMBL" id="PAU97440.1"/>
    </source>
</evidence>
<dbReference type="Pfam" id="PF01625">
    <property type="entry name" value="PMSR"/>
    <property type="match status" value="1"/>
</dbReference>
<protein>
    <recommendedName>
        <fullName evidence="4">Peptide methionine sulfoxide reductase MsrA</fullName>
        <shortName evidence="4">Protein-methionine-S-oxide reductase</shortName>
        <ecNumber evidence="4">1.8.4.11</ecNumber>
    </recommendedName>
    <alternativeName>
        <fullName evidence="4">Peptide-methionine (S)-S-oxide reductase</fullName>
        <shortName evidence="4">Peptide Met(O) reductase</shortName>
    </alternativeName>
</protein>
<comment type="catalytic activity">
    <reaction evidence="2 4">
        <text>L-methionyl-[protein] + [thioredoxin]-disulfide + H2O = L-methionyl-(S)-S-oxide-[protein] + [thioredoxin]-dithiol</text>
        <dbReference type="Rhea" id="RHEA:14217"/>
        <dbReference type="Rhea" id="RHEA-COMP:10698"/>
        <dbReference type="Rhea" id="RHEA-COMP:10700"/>
        <dbReference type="Rhea" id="RHEA-COMP:12313"/>
        <dbReference type="Rhea" id="RHEA-COMP:12315"/>
        <dbReference type="ChEBI" id="CHEBI:15377"/>
        <dbReference type="ChEBI" id="CHEBI:16044"/>
        <dbReference type="ChEBI" id="CHEBI:29950"/>
        <dbReference type="ChEBI" id="CHEBI:44120"/>
        <dbReference type="ChEBI" id="CHEBI:50058"/>
        <dbReference type="EC" id="1.8.4.11"/>
    </reaction>
</comment>
<evidence type="ECO:0000256" key="2">
    <source>
        <dbReference type="ARBA" id="ARBA00047806"/>
    </source>
</evidence>
<dbReference type="InterPro" id="IPR036509">
    <property type="entry name" value="Met_Sox_Rdtase_MsrA_sf"/>
</dbReference>
<feature type="compositionally biased region" description="Low complexity" evidence="5">
    <location>
        <begin position="256"/>
        <end position="269"/>
    </location>
</feature>
<dbReference type="HAMAP" id="MF_01401">
    <property type="entry name" value="MsrA"/>
    <property type="match status" value="1"/>
</dbReference>
<dbReference type="GO" id="GO:0034599">
    <property type="term" value="P:cellular response to oxidative stress"/>
    <property type="evidence" value="ECO:0007669"/>
    <property type="project" value="TreeGrafter"/>
</dbReference>
<dbReference type="InterPro" id="IPR050162">
    <property type="entry name" value="MsrA_MetSO_reductase"/>
</dbReference>
<comment type="function">
    <text evidence="4">Has an important function as a repair enzyme for proteins that have been inactivated by oxidation. Catalyzes the reversible oxidation-reduction of methionine sulfoxide in proteins to methionine.</text>
</comment>
<dbReference type="GO" id="GO:0033744">
    <property type="term" value="F:L-methionine:thioredoxin-disulfide S-oxidoreductase activity"/>
    <property type="evidence" value="ECO:0007669"/>
    <property type="project" value="RHEA"/>
</dbReference>
<keyword evidence="8" id="KW-1185">Reference proteome</keyword>
<dbReference type="OrthoDB" id="4174719at2"/>
<dbReference type="EC" id="1.8.4.11" evidence="4"/>
<dbReference type="SUPFAM" id="SSF55068">
    <property type="entry name" value="Peptide methionine sulfoxide reductase"/>
    <property type="match status" value="1"/>
</dbReference>
<comment type="caution">
    <text evidence="7">The sequence shown here is derived from an EMBL/GenBank/DDBJ whole genome shotgun (WGS) entry which is preliminary data.</text>
</comment>
<feature type="region of interest" description="Disordered" evidence="5">
    <location>
        <begin position="245"/>
        <end position="269"/>
    </location>
</feature>
<name>A0A2A2GJP1_9RHOB</name>
<accession>A0A2A2GJP1</accession>
<dbReference type="InterPro" id="IPR002569">
    <property type="entry name" value="Met_Sox_Rdtase_MsrA_dom"/>
</dbReference>
<evidence type="ECO:0000256" key="5">
    <source>
        <dbReference type="SAM" id="MobiDB-lite"/>
    </source>
</evidence>
<keyword evidence="1 4" id="KW-0560">Oxidoreductase</keyword>
<proteinExistence type="inferred from homology"/>
<evidence type="ECO:0000256" key="3">
    <source>
        <dbReference type="ARBA" id="ARBA00048782"/>
    </source>
</evidence>
<evidence type="ECO:0000259" key="6">
    <source>
        <dbReference type="Pfam" id="PF01625"/>
    </source>
</evidence>
<comment type="catalytic activity">
    <reaction evidence="3 4">
        <text>[thioredoxin]-disulfide + L-methionine + H2O = L-methionine (S)-S-oxide + [thioredoxin]-dithiol</text>
        <dbReference type="Rhea" id="RHEA:19993"/>
        <dbReference type="Rhea" id="RHEA-COMP:10698"/>
        <dbReference type="Rhea" id="RHEA-COMP:10700"/>
        <dbReference type="ChEBI" id="CHEBI:15377"/>
        <dbReference type="ChEBI" id="CHEBI:29950"/>
        <dbReference type="ChEBI" id="CHEBI:50058"/>
        <dbReference type="ChEBI" id="CHEBI:57844"/>
        <dbReference type="ChEBI" id="CHEBI:58772"/>
        <dbReference type="EC" id="1.8.4.11"/>
    </reaction>
</comment>
<organism evidence="7 8">
    <name type="scientific">Paracoccus salipaludis</name>
    <dbReference type="NCBI Taxonomy" id="2032623"/>
    <lineage>
        <taxon>Bacteria</taxon>
        <taxon>Pseudomonadati</taxon>
        <taxon>Pseudomonadota</taxon>
        <taxon>Alphaproteobacteria</taxon>
        <taxon>Rhodobacterales</taxon>
        <taxon>Paracoccaceae</taxon>
        <taxon>Paracoccus</taxon>
    </lineage>
</organism>
<feature type="domain" description="Peptide methionine sulphoxide reductase MsrA" evidence="6">
    <location>
        <begin position="70"/>
        <end position="224"/>
    </location>
</feature>
<dbReference type="PANTHER" id="PTHR42799">
    <property type="entry name" value="MITOCHONDRIAL PEPTIDE METHIONINE SULFOXIDE REDUCTASE"/>
    <property type="match status" value="1"/>
</dbReference>
<feature type="region of interest" description="Disordered" evidence="5">
    <location>
        <begin position="1"/>
        <end position="63"/>
    </location>
</feature>
<dbReference type="EMBL" id="NSJZ01000005">
    <property type="protein sequence ID" value="PAU97440.1"/>
    <property type="molecule type" value="Genomic_DNA"/>
</dbReference>
<dbReference type="PANTHER" id="PTHR42799:SF2">
    <property type="entry name" value="MITOCHONDRIAL PEPTIDE METHIONINE SULFOXIDE REDUCTASE"/>
    <property type="match status" value="1"/>
</dbReference>
<dbReference type="Proteomes" id="UP000218023">
    <property type="component" value="Unassembled WGS sequence"/>
</dbReference>
<dbReference type="GO" id="GO:0008113">
    <property type="term" value="F:peptide-methionine (S)-S-oxide reductase activity"/>
    <property type="evidence" value="ECO:0007669"/>
    <property type="project" value="UniProtKB-UniRule"/>
</dbReference>
<dbReference type="NCBIfam" id="TIGR00401">
    <property type="entry name" value="msrA"/>
    <property type="match status" value="1"/>
</dbReference>
<dbReference type="AlphaFoldDB" id="A0A2A2GJP1"/>
<dbReference type="Gene3D" id="3.30.1060.10">
    <property type="entry name" value="Peptide methionine sulphoxide reductase MsrA"/>
    <property type="match status" value="1"/>
</dbReference>
<comment type="similarity">
    <text evidence="4">Belongs to the MsrA Met sulfoxide reductase family.</text>
</comment>
<gene>
    <name evidence="4" type="primary">msrA</name>
    <name evidence="7" type="ORF">CK240_08130</name>
</gene>
<reference evidence="7 8" key="1">
    <citation type="submission" date="2017-09" db="EMBL/GenBank/DDBJ databases">
        <title>Paracoccus alkalisoli sp. nov., isolated from saline alkaline soil.</title>
        <authorList>
            <person name="Dong X."/>
            <person name="Zhang G."/>
        </authorList>
    </citation>
    <scope>NUCLEOTIDE SEQUENCE [LARGE SCALE GENOMIC DNA]</scope>
    <source>
        <strain evidence="7 8">WN007</strain>
    </source>
</reference>